<dbReference type="Pfam" id="PF25539">
    <property type="entry name" value="Bestrophin_2"/>
    <property type="match status" value="1"/>
</dbReference>
<accession>A0A5S5DKC3</accession>
<keyword evidence="2" id="KW-0813">Transport</keyword>
<organism evidence="10 11">
    <name type="scientific">Sphingobacterium allocomposti</name>
    <dbReference type="NCBI Taxonomy" id="415956"/>
    <lineage>
        <taxon>Bacteria</taxon>
        <taxon>Pseudomonadati</taxon>
        <taxon>Bacteroidota</taxon>
        <taxon>Sphingobacteriia</taxon>
        <taxon>Sphingobacteriales</taxon>
        <taxon>Sphingobacteriaceae</taxon>
        <taxon>Sphingobacterium</taxon>
    </lineage>
</organism>
<dbReference type="EMBL" id="VNHX01000006">
    <property type="protein sequence ID" value="TYP96367.1"/>
    <property type="molecule type" value="Genomic_DNA"/>
</dbReference>
<protein>
    <submittedName>
        <fullName evidence="10">Putative membrane protein</fullName>
    </submittedName>
</protein>
<evidence type="ECO:0000256" key="2">
    <source>
        <dbReference type="ARBA" id="ARBA00022448"/>
    </source>
</evidence>
<feature type="transmembrane region" description="Helical" evidence="9">
    <location>
        <begin position="44"/>
        <end position="62"/>
    </location>
</feature>
<comment type="subcellular location">
    <subcellularLocation>
        <location evidence="1">Cell membrane</location>
        <topology evidence="1">Multi-pass membrane protein</topology>
    </subcellularLocation>
</comment>
<name>A0A5S5DKC3_9SPHI</name>
<dbReference type="PANTHER" id="PTHR33281">
    <property type="entry name" value="UPF0187 PROTEIN YNEE"/>
    <property type="match status" value="1"/>
</dbReference>
<evidence type="ECO:0000313" key="11">
    <source>
        <dbReference type="Proteomes" id="UP000325105"/>
    </source>
</evidence>
<evidence type="ECO:0000256" key="5">
    <source>
        <dbReference type="ARBA" id="ARBA00022989"/>
    </source>
</evidence>
<dbReference type="GO" id="GO:0005886">
    <property type="term" value="C:plasma membrane"/>
    <property type="evidence" value="ECO:0007669"/>
    <property type="project" value="UniProtKB-SubCell"/>
</dbReference>
<keyword evidence="5 9" id="KW-1133">Transmembrane helix</keyword>
<gene>
    <name evidence="10" type="ORF">BC792_10675</name>
</gene>
<evidence type="ECO:0000256" key="1">
    <source>
        <dbReference type="ARBA" id="ARBA00004651"/>
    </source>
</evidence>
<dbReference type="RefSeq" id="WP_148908160.1">
    <property type="nucleotide sequence ID" value="NZ_VNHX01000006.1"/>
</dbReference>
<evidence type="ECO:0000256" key="7">
    <source>
        <dbReference type="ARBA" id="ARBA00023136"/>
    </source>
</evidence>
<keyword evidence="6" id="KW-0406">Ion transport</keyword>
<dbReference type="GO" id="GO:0005254">
    <property type="term" value="F:chloride channel activity"/>
    <property type="evidence" value="ECO:0007669"/>
    <property type="project" value="InterPro"/>
</dbReference>
<evidence type="ECO:0000256" key="4">
    <source>
        <dbReference type="ARBA" id="ARBA00022692"/>
    </source>
</evidence>
<evidence type="ECO:0000313" key="10">
    <source>
        <dbReference type="EMBL" id="TYP96367.1"/>
    </source>
</evidence>
<reference evidence="10 11" key="1">
    <citation type="submission" date="2019-07" db="EMBL/GenBank/DDBJ databases">
        <title>Genomic Encyclopedia of Archaeal and Bacterial Type Strains, Phase II (KMG-II): from individual species to whole genera.</title>
        <authorList>
            <person name="Goeker M."/>
        </authorList>
    </citation>
    <scope>NUCLEOTIDE SEQUENCE [LARGE SCALE GENOMIC DNA]</scope>
    <source>
        <strain evidence="10 11">DSM 18850</strain>
    </source>
</reference>
<comment type="similarity">
    <text evidence="8">Belongs to the anion channel-forming bestrophin (TC 1.A.46) family.</text>
</comment>
<evidence type="ECO:0000256" key="3">
    <source>
        <dbReference type="ARBA" id="ARBA00022475"/>
    </source>
</evidence>
<dbReference type="OrthoDB" id="445589at2"/>
<dbReference type="AlphaFoldDB" id="A0A5S5DKC3"/>
<feature type="transmembrane region" description="Helical" evidence="9">
    <location>
        <begin position="223"/>
        <end position="241"/>
    </location>
</feature>
<evidence type="ECO:0000256" key="6">
    <source>
        <dbReference type="ARBA" id="ARBA00023065"/>
    </source>
</evidence>
<proteinExistence type="inferred from homology"/>
<keyword evidence="3" id="KW-1003">Cell membrane</keyword>
<keyword evidence="11" id="KW-1185">Reference proteome</keyword>
<keyword evidence="4 9" id="KW-0812">Transmembrane</keyword>
<comment type="caution">
    <text evidence="10">The sequence shown here is derived from an EMBL/GenBank/DDBJ whole genome shotgun (WGS) entry which is preliminary data.</text>
</comment>
<keyword evidence="7 9" id="KW-0472">Membrane</keyword>
<dbReference type="PANTHER" id="PTHR33281:SF19">
    <property type="entry name" value="VOLTAGE-DEPENDENT ANION CHANNEL-FORMING PROTEIN YNEE"/>
    <property type="match status" value="1"/>
</dbReference>
<sequence>MLLKSKISIWDFVKTIKSDLIAITVFSIAVGLIAKGHYLESLVIPLGLIAIVGTAISLLLAFRTGQSYDRWWEARIIWGAIVNDSRTLLRQLKEFLPETCLADIRRFAERQIIWNYALSESLRGTAFSDRVTAYIHEHQIQDYNVPNALLGLHGTHLRELAEGGKISEFRQVQIDSTLSRLCDSMGKCERIKNTVFPVSYGTLIHFLIYLFTLLLPFGLDDDYALIKAVLTAGIPTIFIIIERTAILMQDPFENGPLDTPMTSISQNIEVALRQQLGERVERPAPPAPDAYYIL</sequence>
<dbReference type="InterPro" id="IPR044669">
    <property type="entry name" value="YneE/VCCN1/2-like"/>
</dbReference>
<evidence type="ECO:0000256" key="8">
    <source>
        <dbReference type="ARBA" id="ARBA00034708"/>
    </source>
</evidence>
<evidence type="ECO:0000256" key="9">
    <source>
        <dbReference type="SAM" id="Phobius"/>
    </source>
</evidence>
<dbReference type="Proteomes" id="UP000325105">
    <property type="component" value="Unassembled WGS sequence"/>
</dbReference>
<feature type="transmembrane region" description="Helical" evidence="9">
    <location>
        <begin position="195"/>
        <end position="217"/>
    </location>
</feature>
<feature type="transmembrane region" description="Helical" evidence="9">
    <location>
        <begin position="20"/>
        <end position="38"/>
    </location>
</feature>